<reference evidence="11 12" key="1">
    <citation type="submission" date="2020-08" db="EMBL/GenBank/DDBJ databases">
        <title>Genomic Encyclopedia of Type Strains, Phase IV (KMG-IV): sequencing the most valuable type-strain genomes for metagenomic binning, comparative biology and taxonomic classification.</title>
        <authorList>
            <person name="Goeker M."/>
        </authorList>
    </citation>
    <scope>NUCLEOTIDE SEQUENCE [LARGE SCALE GENOMIC DNA]</scope>
    <source>
        <strain evidence="11 12">DSM 105137</strain>
    </source>
</reference>
<feature type="transmembrane region" description="Helical" evidence="10">
    <location>
        <begin position="433"/>
        <end position="452"/>
    </location>
</feature>
<evidence type="ECO:0000313" key="11">
    <source>
        <dbReference type="EMBL" id="MBB4079364.1"/>
    </source>
</evidence>
<comment type="subcellular location">
    <subcellularLocation>
        <location evidence="1">Cell membrane</location>
        <topology evidence="1">Multi-pass membrane protein</topology>
    </subcellularLocation>
</comment>
<evidence type="ECO:0000256" key="3">
    <source>
        <dbReference type="ARBA" id="ARBA00022449"/>
    </source>
</evidence>
<dbReference type="EMBL" id="JACIFF010000004">
    <property type="protein sequence ID" value="MBB4079364.1"/>
    <property type="molecule type" value="Genomic_DNA"/>
</dbReference>
<evidence type="ECO:0000256" key="1">
    <source>
        <dbReference type="ARBA" id="ARBA00004651"/>
    </source>
</evidence>
<evidence type="ECO:0000256" key="9">
    <source>
        <dbReference type="ARBA" id="ARBA00031636"/>
    </source>
</evidence>
<dbReference type="PANTHER" id="PTHR43298:SF2">
    <property type="entry name" value="FMN_FAD EXPORTER YEEO-RELATED"/>
    <property type="match status" value="1"/>
</dbReference>
<dbReference type="InterPro" id="IPR048279">
    <property type="entry name" value="MdtK-like"/>
</dbReference>
<evidence type="ECO:0000256" key="6">
    <source>
        <dbReference type="ARBA" id="ARBA00022989"/>
    </source>
</evidence>
<sequence>MLGRILTTLRQALNGDAYDFTRGDIRKAIVLLAIPMMLEMAMESVFALVDTFFVGRIGVEALTTIGLTEVMMTLIYSVGIGLSLAPMALIARFIGEKNTALASRAAGQAIALTLVISLLMAVPGYIYAADLLRLMGGSEAVVEKGVGYTRIMFAGNGIIMLLFLLNGIFRGAGEAATAMRVLWIANGINIVLDPLFIFGLGPIPGFGVEGAAIATTIGRGLGVVYQLYILFTGRSIVRIATSHWRIDMGMQLRIVRIAANGAFQYLIGSASWIFLARVVASFGDSAVAGYTVAIRLILFTLLPAWGLSNAAATFVGQNLGAKQPGRAERGVWWTLGITSVYLAILSFGYYFFAGSLVQGFTEDAVAFGYGVEALQVFAIGYVFFGLGLIPVQAFNGAGDTLTPTLLNFVCFWLLEIPLSYYLAVNLGHEVEGVIWAVVVAELVLALIAIILFRRGHWKTKVI</sequence>
<gene>
    <name evidence="11" type="ORF">GGR28_001984</name>
</gene>
<dbReference type="GO" id="GO:0042910">
    <property type="term" value="F:xenobiotic transmembrane transporter activity"/>
    <property type="evidence" value="ECO:0007669"/>
    <property type="project" value="InterPro"/>
</dbReference>
<dbReference type="NCBIfam" id="TIGR00797">
    <property type="entry name" value="matE"/>
    <property type="match status" value="1"/>
</dbReference>
<dbReference type="Pfam" id="PF01554">
    <property type="entry name" value="MatE"/>
    <property type="match status" value="2"/>
</dbReference>
<dbReference type="GO" id="GO:0015297">
    <property type="term" value="F:antiporter activity"/>
    <property type="evidence" value="ECO:0007669"/>
    <property type="project" value="UniProtKB-KW"/>
</dbReference>
<accession>A0A840E1E3</accession>
<dbReference type="CDD" id="cd13139">
    <property type="entry name" value="MATE_like_14"/>
    <property type="match status" value="1"/>
</dbReference>
<dbReference type="AlphaFoldDB" id="A0A840E1E3"/>
<dbReference type="PIRSF" id="PIRSF006603">
    <property type="entry name" value="DinF"/>
    <property type="match status" value="1"/>
</dbReference>
<organism evidence="11 12">
    <name type="scientific">Neolewinella aquimaris</name>
    <dbReference type="NCBI Taxonomy" id="1835722"/>
    <lineage>
        <taxon>Bacteria</taxon>
        <taxon>Pseudomonadati</taxon>
        <taxon>Bacteroidota</taxon>
        <taxon>Saprospiria</taxon>
        <taxon>Saprospirales</taxon>
        <taxon>Lewinellaceae</taxon>
        <taxon>Neolewinella</taxon>
    </lineage>
</organism>
<evidence type="ECO:0000256" key="8">
    <source>
        <dbReference type="ARBA" id="ARBA00023136"/>
    </source>
</evidence>
<dbReference type="PANTHER" id="PTHR43298">
    <property type="entry name" value="MULTIDRUG RESISTANCE PROTEIN NORM-RELATED"/>
    <property type="match status" value="1"/>
</dbReference>
<feature type="transmembrane region" description="Helical" evidence="10">
    <location>
        <begin position="401"/>
        <end position="421"/>
    </location>
</feature>
<feature type="transmembrane region" description="Helical" evidence="10">
    <location>
        <begin position="364"/>
        <end position="389"/>
    </location>
</feature>
<proteinExistence type="predicted"/>
<dbReference type="GO" id="GO:0005886">
    <property type="term" value="C:plasma membrane"/>
    <property type="evidence" value="ECO:0007669"/>
    <property type="project" value="UniProtKB-SubCell"/>
</dbReference>
<feature type="transmembrane region" description="Helical" evidence="10">
    <location>
        <begin position="106"/>
        <end position="128"/>
    </location>
</feature>
<feature type="transmembrane region" description="Helical" evidence="10">
    <location>
        <begin position="28"/>
        <end position="54"/>
    </location>
</feature>
<dbReference type="RefSeq" id="WP_183495612.1">
    <property type="nucleotide sequence ID" value="NZ_JACIFF010000004.1"/>
</dbReference>
<evidence type="ECO:0000313" key="12">
    <source>
        <dbReference type="Proteomes" id="UP000576209"/>
    </source>
</evidence>
<evidence type="ECO:0000256" key="2">
    <source>
        <dbReference type="ARBA" id="ARBA00022448"/>
    </source>
</evidence>
<feature type="transmembrane region" description="Helical" evidence="10">
    <location>
        <begin position="148"/>
        <end position="169"/>
    </location>
</feature>
<comment type="caution">
    <text evidence="11">The sequence shown here is derived from an EMBL/GenBank/DDBJ whole genome shotgun (WGS) entry which is preliminary data.</text>
</comment>
<keyword evidence="7" id="KW-0406">Ion transport</keyword>
<feature type="transmembrane region" description="Helical" evidence="10">
    <location>
        <begin position="287"/>
        <end position="310"/>
    </location>
</feature>
<feature type="transmembrane region" description="Helical" evidence="10">
    <location>
        <begin position="74"/>
        <end position="94"/>
    </location>
</feature>
<keyword evidence="6 10" id="KW-1133">Transmembrane helix</keyword>
<keyword evidence="8 10" id="KW-0472">Membrane</keyword>
<dbReference type="Proteomes" id="UP000576209">
    <property type="component" value="Unassembled WGS sequence"/>
</dbReference>
<evidence type="ECO:0000256" key="10">
    <source>
        <dbReference type="SAM" id="Phobius"/>
    </source>
</evidence>
<keyword evidence="12" id="KW-1185">Reference proteome</keyword>
<dbReference type="GO" id="GO:0006811">
    <property type="term" value="P:monoatomic ion transport"/>
    <property type="evidence" value="ECO:0007669"/>
    <property type="project" value="UniProtKB-KW"/>
</dbReference>
<keyword evidence="5 10" id="KW-0812">Transmembrane</keyword>
<evidence type="ECO:0000256" key="5">
    <source>
        <dbReference type="ARBA" id="ARBA00022692"/>
    </source>
</evidence>
<feature type="transmembrane region" description="Helical" evidence="10">
    <location>
        <begin position="254"/>
        <end position="275"/>
    </location>
</feature>
<keyword evidence="4" id="KW-1003">Cell membrane</keyword>
<dbReference type="InterPro" id="IPR050222">
    <property type="entry name" value="MATE_MdtK"/>
</dbReference>
<dbReference type="InterPro" id="IPR002528">
    <property type="entry name" value="MATE_fam"/>
</dbReference>
<feature type="transmembrane region" description="Helical" evidence="10">
    <location>
        <begin position="331"/>
        <end position="352"/>
    </location>
</feature>
<keyword evidence="3" id="KW-0050">Antiport</keyword>
<evidence type="ECO:0000256" key="7">
    <source>
        <dbReference type="ARBA" id="ARBA00023065"/>
    </source>
</evidence>
<evidence type="ECO:0000256" key="4">
    <source>
        <dbReference type="ARBA" id="ARBA00022475"/>
    </source>
</evidence>
<name>A0A840E1E3_9BACT</name>
<feature type="transmembrane region" description="Helical" evidence="10">
    <location>
        <begin position="181"/>
        <end position="200"/>
    </location>
</feature>
<protein>
    <recommendedName>
        <fullName evidence="9">Multidrug-efflux transporter</fullName>
    </recommendedName>
</protein>
<feature type="transmembrane region" description="Helical" evidence="10">
    <location>
        <begin position="212"/>
        <end position="233"/>
    </location>
</feature>
<keyword evidence="2" id="KW-0813">Transport</keyword>